<keyword evidence="3" id="KW-1185">Reference proteome</keyword>
<dbReference type="InterPro" id="IPR038725">
    <property type="entry name" value="YdaG_split_barrel_FMN-bd"/>
</dbReference>
<dbReference type="Gene3D" id="2.30.110.10">
    <property type="entry name" value="Electron Transport, Fmn-binding Protein, Chain A"/>
    <property type="match status" value="1"/>
</dbReference>
<accession>A0A3B7ME89</accession>
<dbReference type="Proteomes" id="UP000263900">
    <property type="component" value="Chromosome"/>
</dbReference>
<reference evidence="2 3" key="1">
    <citation type="submission" date="2018-09" db="EMBL/GenBank/DDBJ databases">
        <title>Genome sequencing of strain 6GH32-13.</title>
        <authorList>
            <person name="Weon H.-Y."/>
            <person name="Heo J."/>
            <person name="Kwon S.-W."/>
        </authorList>
    </citation>
    <scope>NUCLEOTIDE SEQUENCE [LARGE SCALE GENOMIC DNA]</scope>
    <source>
        <strain evidence="2 3">5GH32-13</strain>
    </source>
</reference>
<sequence>MGISFENTMLKSTLMLSDIQVGFLRDRIHEIGSALFSNTGNATFKLPTSIISVLRVDEEGNIWFFLHNPDLFIEEGDKAFPARLDFYRKGKPFFLQVSGEALVITDAAEIKDLTGSTASPVLHSFSRVMLVKVRVEHASYFEQRERRMSRLQSWWHAICKYLLQEKPSLRPYKLHPMILA</sequence>
<dbReference type="AlphaFoldDB" id="A0A3B7ME89"/>
<dbReference type="KEGG" id="pseg:D3H65_01050"/>
<gene>
    <name evidence="2" type="ORF">D3H65_01050</name>
</gene>
<dbReference type="Pfam" id="PF16242">
    <property type="entry name" value="Pyrid_ox_like"/>
    <property type="match status" value="1"/>
</dbReference>
<proteinExistence type="predicted"/>
<dbReference type="InterPro" id="IPR012349">
    <property type="entry name" value="Split_barrel_FMN-bd"/>
</dbReference>
<feature type="domain" description="General stress protein FMN-binding split barrel" evidence="1">
    <location>
        <begin position="24"/>
        <end position="154"/>
    </location>
</feature>
<dbReference type="OrthoDB" id="666433at2"/>
<evidence type="ECO:0000313" key="2">
    <source>
        <dbReference type="EMBL" id="AXY72644.1"/>
    </source>
</evidence>
<dbReference type="EMBL" id="CP032157">
    <property type="protein sequence ID" value="AXY72644.1"/>
    <property type="molecule type" value="Genomic_DNA"/>
</dbReference>
<evidence type="ECO:0000313" key="3">
    <source>
        <dbReference type="Proteomes" id="UP000263900"/>
    </source>
</evidence>
<evidence type="ECO:0000259" key="1">
    <source>
        <dbReference type="Pfam" id="PF16242"/>
    </source>
</evidence>
<name>A0A3B7ME89_9BACT</name>
<protein>
    <recommendedName>
        <fullName evidence="1">General stress protein FMN-binding split barrel domain-containing protein</fullName>
    </recommendedName>
</protein>
<organism evidence="2 3">
    <name type="scientific">Paraflavitalea soli</name>
    <dbReference type="NCBI Taxonomy" id="2315862"/>
    <lineage>
        <taxon>Bacteria</taxon>
        <taxon>Pseudomonadati</taxon>
        <taxon>Bacteroidota</taxon>
        <taxon>Chitinophagia</taxon>
        <taxon>Chitinophagales</taxon>
        <taxon>Chitinophagaceae</taxon>
        <taxon>Paraflavitalea</taxon>
    </lineage>
</organism>